<dbReference type="InterPro" id="IPR006603">
    <property type="entry name" value="PQ-loop_rpt"/>
</dbReference>
<dbReference type="EMBL" id="RQGD01000035">
    <property type="protein sequence ID" value="TGL57361.1"/>
    <property type="molecule type" value="Genomic_DNA"/>
</dbReference>
<dbReference type="InterPro" id="IPR047662">
    <property type="entry name" value="SemiSWEET"/>
</dbReference>
<dbReference type="GO" id="GO:0051119">
    <property type="term" value="F:sugar transmembrane transporter activity"/>
    <property type="evidence" value="ECO:0007669"/>
    <property type="project" value="InterPro"/>
</dbReference>
<evidence type="ECO:0000256" key="1">
    <source>
        <dbReference type="ARBA" id="ARBA00004141"/>
    </source>
</evidence>
<name>A0A4R9JYS8_9LEPT</name>
<feature type="transmembrane region" description="Helical" evidence="5">
    <location>
        <begin position="60"/>
        <end position="79"/>
    </location>
</feature>
<proteinExistence type="predicted"/>
<organism evidence="6 7">
    <name type="scientific">Leptospira ognonensis</name>
    <dbReference type="NCBI Taxonomy" id="2484945"/>
    <lineage>
        <taxon>Bacteria</taxon>
        <taxon>Pseudomonadati</taxon>
        <taxon>Spirochaetota</taxon>
        <taxon>Spirochaetia</taxon>
        <taxon>Leptospirales</taxon>
        <taxon>Leptospiraceae</taxon>
        <taxon>Leptospira</taxon>
    </lineage>
</organism>
<dbReference type="AlphaFoldDB" id="A0A4R9JYS8"/>
<feature type="transmembrane region" description="Helical" evidence="5">
    <location>
        <begin position="6"/>
        <end position="26"/>
    </location>
</feature>
<protein>
    <recommendedName>
        <fullName evidence="8">Glutathione synthetase</fullName>
    </recommendedName>
</protein>
<accession>A0A4R9JYS8</accession>
<evidence type="ECO:0000256" key="5">
    <source>
        <dbReference type="SAM" id="Phobius"/>
    </source>
</evidence>
<dbReference type="Pfam" id="PF04193">
    <property type="entry name" value="PQ-loop"/>
    <property type="match status" value="1"/>
</dbReference>
<evidence type="ECO:0000313" key="7">
    <source>
        <dbReference type="Proteomes" id="UP000297693"/>
    </source>
</evidence>
<keyword evidence="2 5" id="KW-0812">Transmembrane</keyword>
<keyword evidence="7" id="KW-1185">Reference proteome</keyword>
<dbReference type="RefSeq" id="WP_135624483.1">
    <property type="nucleotide sequence ID" value="NZ_RQGD01000035.1"/>
</dbReference>
<dbReference type="Proteomes" id="UP000297693">
    <property type="component" value="Unassembled WGS sequence"/>
</dbReference>
<reference evidence="6" key="1">
    <citation type="journal article" date="2019" name="PLoS Negl. Trop. Dis.">
        <title>Revisiting the worldwide diversity of Leptospira species in the environment.</title>
        <authorList>
            <person name="Vincent A.T."/>
            <person name="Schiettekatte O."/>
            <person name="Bourhy P."/>
            <person name="Veyrier F.J."/>
            <person name="Picardeau M."/>
        </authorList>
    </citation>
    <scope>NUCLEOTIDE SEQUENCE [LARGE SCALE GENOMIC DNA]</scope>
    <source>
        <strain evidence="6">201702476</strain>
    </source>
</reference>
<feature type="transmembrane region" description="Helical" evidence="5">
    <location>
        <begin position="38"/>
        <end position="54"/>
    </location>
</feature>
<keyword evidence="4 5" id="KW-0472">Membrane</keyword>
<comment type="subcellular location">
    <subcellularLocation>
        <location evidence="1">Membrane</location>
        <topology evidence="1">Multi-pass membrane protein</topology>
    </subcellularLocation>
</comment>
<keyword evidence="3 5" id="KW-1133">Transmembrane helix</keyword>
<evidence type="ECO:0000256" key="2">
    <source>
        <dbReference type="ARBA" id="ARBA00022692"/>
    </source>
</evidence>
<dbReference type="Gene3D" id="1.20.1280.290">
    <property type="match status" value="1"/>
</dbReference>
<comment type="caution">
    <text evidence="6">The sequence shown here is derived from an EMBL/GenBank/DDBJ whole genome shotgun (WGS) entry which is preliminary data.</text>
</comment>
<dbReference type="NCBIfam" id="NF037968">
    <property type="entry name" value="SemiSWEET_2"/>
    <property type="match status" value="1"/>
</dbReference>
<evidence type="ECO:0000256" key="3">
    <source>
        <dbReference type="ARBA" id="ARBA00022989"/>
    </source>
</evidence>
<sequence length="88" mass="9976">MEILIGYLAAILTTLSYLPQVLRVILTRQTRDISRNMYILQGIGVLLWLIYGIALSNLPIILANLVTLVSVSIILYYKIISEIRKESL</sequence>
<evidence type="ECO:0000313" key="6">
    <source>
        <dbReference type="EMBL" id="TGL57361.1"/>
    </source>
</evidence>
<evidence type="ECO:0000256" key="4">
    <source>
        <dbReference type="ARBA" id="ARBA00023136"/>
    </source>
</evidence>
<gene>
    <name evidence="6" type="ORF">EHQ58_13785</name>
</gene>
<dbReference type="GO" id="GO:0016020">
    <property type="term" value="C:membrane"/>
    <property type="evidence" value="ECO:0007669"/>
    <property type="project" value="UniProtKB-SubCell"/>
</dbReference>
<evidence type="ECO:0008006" key="8">
    <source>
        <dbReference type="Google" id="ProtNLM"/>
    </source>
</evidence>
<dbReference type="OrthoDB" id="9814012at2"/>